<reference evidence="4 5" key="1">
    <citation type="journal article" date="2019" name="Sci. Rep.">
        <title>A multi-omics analysis of the grapevine pathogen Lasiodiplodia theobromae reveals that temperature affects the expression of virulence- and pathogenicity-related genes.</title>
        <authorList>
            <person name="Felix C."/>
            <person name="Meneses R."/>
            <person name="Goncalves M.F.M."/>
            <person name="Tilleman L."/>
            <person name="Duarte A.S."/>
            <person name="Jorrin-Novo J.V."/>
            <person name="Van de Peer Y."/>
            <person name="Deforce D."/>
            <person name="Van Nieuwerburgh F."/>
            <person name="Esteves A.C."/>
            <person name="Alves A."/>
        </authorList>
    </citation>
    <scope>NUCLEOTIDE SEQUENCE [LARGE SCALE GENOMIC DNA]</scope>
    <source>
        <strain evidence="4 5">LA-SOL3</strain>
    </source>
</reference>
<dbReference type="InterPro" id="IPR011257">
    <property type="entry name" value="DNA_glycosylase"/>
</dbReference>
<dbReference type="SUPFAM" id="SSF48150">
    <property type="entry name" value="DNA-glycosylase"/>
    <property type="match status" value="1"/>
</dbReference>
<comment type="caution">
    <text evidence="4">The sequence shown here is derived from an EMBL/GenBank/DDBJ whole genome shotgun (WGS) entry which is preliminary data.</text>
</comment>
<dbReference type="Proteomes" id="UP000325902">
    <property type="component" value="Unassembled WGS sequence"/>
</dbReference>
<dbReference type="EMBL" id="VCHE01000011">
    <property type="protein sequence ID" value="KAB2578558.1"/>
    <property type="molecule type" value="Genomic_DNA"/>
</dbReference>
<evidence type="ECO:0000256" key="2">
    <source>
        <dbReference type="ARBA" id="ARBA00023242"/>
    </source>
</evidence>
<sequence>MYDLQDLDDEKHSSPKAPQQDASMDDDPDIGKGERQEGLPPEDDRIVDIEVGVKPENHATEEDVPIAEPNDSRDKEHKSPLKNNNEAEQHDVITISSDKSSSEDDSSSEGEQFVRAVHKTPVSELTGPDDVPQIDGVVIAKMQSAPPSPKLIRAHSEAGSRASSVDNEPKGFLRPDGSLSAQKRRTGLRSPHFVLTRVSQKSKRPPAGTISSLPFPSTEAPRFGLIQEELAHEPFQLLIAVMFLNKTKGSKAIPIFREFIARYPSPDELAHANLLDITSMLRPLGLQNSRAKMLINFAKCWLIDPPRFGRRYRCVNYPYKGAQKDIKPGEVLNDVDPRVAAYEVAHLPGCGPYALDSWRIFCRDALRGVALDWNGTGVGDEGFEPEWKRVKPGDKELKAFLKWMWLREGWAWDPKTGERALAKREEVKTAEKSWRWDQESGEDVWIEGGMDENEAGEIDAAPPHTLPARANEFRGSVESDDSTSADEADHLGDLSDDSQQDNGTCEEDNSSQLVAAQIAHEVDLSQNRPLTQVPATQPSPRSPFPTSIASVIGDDEAMEKATDSEAGDSSPYAPLTGVERMFTECEKEAEWYFTGEVSETPQPDSPTKRAEREAAKAIAVDKSSPSSPIEYRSDGDGGNEIDEMEGVEDGSARQASPEL</sequence>
<feature type="region of interest" description="Disordered" evidence="3">
    <location>
        <begin position="474"/>
        <end position="510"/>
    </location>
</feature>
<feature type="region of interest" description="Disordered" evidence="3">
    <location>
        <begin position="147"/>
        <end position="178"/>
    </location>
</feature>
<protein>
    <submittedName>
        <fullName evidence="4">Methyl-CpG-binding domain protein 4</fullName>
    </submittedName>
</protein>
<feature type="compositionally biased region" description="Basic and acidic residues" evidence="3">
    <location>
        <begin position="29"/>
        <end position="61"/>
    </location>
</feature>
<feature type="compositionally biased region" description="Polar residues" evidence="3">
    <location>
        <begin position="524"/>
        <end position="549"/>
    </location>
</feature>
<evidence type="ECO:0000256" key="1">
    <source>
        <dbReference type="ARBA" id="ARBA00004123"/>
    </source>
</evidence>
<feature type="compositionally biased region" description="Basic and acidic residues" evidence="3">
    <location>
        <begin position="606"/>
        <end position="615"/>
    </location>
</feature>
<evidence type="ECO:0000256" key="3">
    <source>
        <dbReference type="SAM" id="MobiDB-lite"/>
    </source>
</evidence>
<dbReference type="GO" id="GO:0005634">
    <property type="term" value="C:nucleus"/>
    <property type="evidence" value="ECO:0007669"/>
    <property type="project" value="UniProtKB-SubCell"/>
</dbReference>
<name>A0A5N5DKW7_9PEZI</name>
<feature type="region of interest" description="Disordered" evidence="3">
    <location>
        <begin position="524"/>
        <end position="575"/>
    </location>
</feature>
<feature type="compositionally biased region" description="Acidic residues" evidence="3">
    <location>
        <begin position="637"/>
        <end position="648"/>
    </location>
</feature>
<dbReference type="AlphaFoldDB" id="A0A5N5DKW7"/>
<evidence type="ECO:0000313" key="4">
    <source>
        <dbReference type="EMBL" id="KAB2578558.1"/>
    </source>
</evidence>
<feature type="region of interest" description="Disordered" evidence="3">
    <location>
        <begin position="593"/>
        <end position="659"/>
    </location>
</feature>
<proteinExistence type="predicted"/>
<keyword evidence="5" id="KW-1185">Reference proteome</keyword>
<comment type="subcellular location">
    <subcellularLocation>
        <location evidence="1">Nucleus</location>
    </subcellularLocation>
</comment>
<feature type="compositionally biased region" description="Basic and acidic residues" evidence="3">
    <location>
        <begin position="70"/>
        <end position="91"/>
    </location>
</feature>
<dbReference type="OrthoDB" id="10265068at2759"/>
<dbReference type="GO" id="GO:0006281">
    <property type="term" value="P:DNA repair"/>
    <property type="evidence" value="ECO:0007669"/>
    <property type="project" value="InterPro"/>
</dbReference>
<accession>A0A5N5DKW7</accession>
<gene>
    <name evidence="4" type="primary">Mbd4</name>
    <name evidence="4" type="ORF">DBV05_g2889</name>
</gene>
<dbReference type="PANTHER" id="PTHR15074:SF0">
    <property type="entry name" value="METHYL-CPG-BINDING DOMAIN PROTEIN 4-LIKE PROTEIN"/>
    <property type="match status" value="1"/>
</dbReference>
<dbReference type="InterPro" id="IPR045138">
    <property type="entry name" value="MeCP2/MBD4"/>
</dbReference>
<keyword evidence="2" id="KW-0539">Nucleus</keyword>
<feature type="region of interest" description="Disordered" evidence="3">
    <location>
        <begin position="1"/>
        <end position="113"/>
    </location>
</feature>
<dbReference type="GO" id="GO:0003677">
    <property type="term" value="F:DNA binding"/>
    <property type="evidence" value="ECO:0007669"/>
    <property type="project" value="InterPro"/>
</dbReference>
<dbReference type="GO" id="GO:0003824">
    <property type="term" value="F:catalytic activity"/>
    <property type="evidence" value="ECO:0007669"/>
    <property type="project" value="InterPro"/>
</dbReference>
<evidence type="ECO:0000313" key="5">
    <source>
        <dbReference type="Proteomes" id="UP000325902"/>
    </source>
</evidence>
<feature type="compositionally biased region" description="Acidic residues" evidence="3">
    <location>
        <begin position="494"/>
        <end position="509"/>
    </location>
</feature>
<dbReference type="Gene3D" id="1.10.340.30">
    <property type="entry name" value="Hypothetical protein, domain 2"/>
    <property type="match status" value="1"/>
</dbReference>
<dbReference type="PANTHER" id="PTHR15074">
    <property type="entry name" value="METHYL-CPG-BINDING PROTEIN"/>
    <property type="match status" value="1"/>
</dbReference>
<organism evidence="4 5">
    <name type="scientific">Lasiodiplodia theobromae</name>
    <dbReference type="NCBI Taxonomy" id="45133"/>
    <lineage>
        <taxon>Eukaryota</taxon>
        <taxon>Fungi</taxon>
        <taxon>Dikarya</taxon>
        <taxon>Ascomycota</taxon>
        <taxon>Pezizomycotina</taxon>
        <taxon>Dothideomycetes</taxon>
        <taxon>Dothideomycetes incertae sedis</taxon>
        <taxon>Botryosphaeriales</taxon>
        <taxon>Botryosphaeriaceae</taxon>
        <taxon>Lasiodiplodia</taxon>
    </lineage>
</organism>